<reference evidence="3" key="1">
    <citation type="journal article" date="2014" name="Front. Microbiol.">
        <title>High frequency of phylogenetically diverse reductive dehalogenase-homologous genes in deep subseafloor sedimentary metagenomes.</title>
        <authorList>
            <person name="Kawai M."/>
            <person name="Futagami T."/>
            <person name="Toyoda A."/>
            <person name="Takaki Y."/>
            <person name="Nishi S."/>
            <person name="Hori S."/>
            <person name="Arai W."/>
            <person name="Tsubouchi T."/>
            <person name="Morono Y."/>
            <person name="Uchiyama I."/>
            <person name="Ito T."/>
            <person name="Fujiyama A."/>
            <person name="Inagaki F."/>
            <person name="Takami H."/>
        </authorList>
    </citation>
    <scope>NUCLEOTIDE SEQUENCE</scope>
    <source>
        <strain evidence="3">Expedition CK06-06</strain>
    </source>
</reference>
<dbReference type="InterPro" id="IPR023753">
    <property type="entry name" value="FAD/NAD-binding_dom"/>
</dbReference>
<evidence type="ECO:0000256" key="1">
    <source>
        <dbReference type="SAM" id="MobiDB-lite"/>
    </source>
</evidence>
<protein>
    <recommendedName>
        <fullName evidence="2">FAD/NAD(P)-binding domain-containing protein</fullName>
    </recommendedName>
</protein>
<dbReference type="SUPFAM" id="SSF51905">
    <property type="entry name" value="FAD/NAD(P)-binding domain"/>
    <property type="match status" value="2"/>
</dbReference>
<proteinExistence type="predicted"/>
<dbReference type="PRINTS" id="PR00469">
    <property type="entry name" value="PNDRDTASEII"/>
</dbReference>
<sequence length="272" mass="28927">DLGVEIKTNSRIGDLGTLFGQGYRAVFLAVGAWVSQKMKVPGEESWGVIHALDFLRRVNSGGREKLGKRVAVIGGGNAAIDAARTSLRLGAEEVSVIYRRSRAEMPADKEEIEQAEQEGVKINMLAAPVAVLAKDGRVTGIRCIRMELGEADASGRRRPIPIEGSEFELAVDNVIPAIGQRVDKAALPEGLEYTDRGTLAVDPVSQQTNMANVFAGGDVVRGPADVISAVADGKEAAISIDLYLSGKDPKEGRPAKKERVKEVSLAGVEARA</sequence>
<dbReference type="EMBL" id="BARW01020381">
    <property type="protein sequence ID" value="GAI90935.1"/>
    <property type="molecule type" value="Genomic_DNA"/>
</dbReference>
<dbReference type="Pfam" id="PF07992">
    <property type="entry name" value="Pyr_redox_2"/>
    <property type="match status" value="1"/>
</dbReference>
<feature type="non-terminal residue" evidence="3">
    <location>
        <position position="1"/>
    </location>
</feature>
<dbReference type="PRINTS" id="PR00368">
    <property type="entry name" value="FADPNR"/>
</dbReference>
<feature type="non-terminal residue" evidence="3">
    <location>
        <position position="272"/>
    </location>
</feature>
<name>X1TTQ1_9ZZZZ</name>
<feature type="compositionally biased region" description="Basic and acidic residues" evidence="1">
    <location>
        <begin position="248"/>
        <end position="262"/>
    </location>
</feature>
<organism evidence="3">
    <name type="scientific">marine sediment metagenome</name>
    <dbReference type="NCBI Taxonomy" id="412755"/>
    <lineage>
        <taxon>unclassified sequences</taxon>
        <taxon>metagenomes</taxon>
        <taxon>ecological metagenomes</taxon>
    </lineage>
</organism>
<evidence type="ECO:0000259" key="2">
    <source>
        <dbReference type="Pfam" id="PF07992"/>
    </source>
</evidence>
<comment type="caution">
    <text evidence="3">The sequence shown here is derived from an EMBL/GenBank/DDBJ whole genome shotgun (WGS) entry which is preliminary data.</text>
</comment>
<dbReference type="Gene3D" id="3.50.50.60">
    <property type="entry name" value="FAD/NAD(P)-binding domain"/>
    <property type="match status" value="1"/>
</dbReference>
<accession>X1TTQ1</accession>
<dbReference type="PANTHER" id="PTHR42783">
    <property type="entry name" value="GLUTAMATE SYNTHASE [NADPH] SMALL CHAIN"/>
    <property type="match status" value="1"/>
</dbReference>
<dbReference type="GO" id="GO:0016491">
    <property type="term" value="F:oxidoreductase activity"/>
    <property type="evidence" value="ECO:0007669"/>
    <property type="project" value="InterPro"/>
</dbReference>
<evidence type="ECO:0000313" key="3">
    <source>
        <dbReference type="EMBL" id="GAI90935.1"/>
    </source>
</evidence>
<dbReference type="AlphaFoldDB" id="X1TTQ1"/>
<feature type="region of interest" description="Disordered" evidence="1">
    <location>
        <begin position="248"/>
        <end position="272"/>
    </location>
</feature>
<dbReference type="PANTHER" id="PTHR42783:SF3">
    <property type="entry name" value="GLUTAMATE SYNTHASE [NADPH] SMALL CHAIN-RELATED"/>
    <property type="match status" value="1"/>
</dbReference>
<dbReference type="InterPro" id="IPR036188">
    <property type="entry name" value="FAD/NAD-bd_sf"/>
</dbReference>
<gene>
    <name evidence="3" type="ORF">S12H4_34451</name>
</gene>
<feature type="domain" description="FAD/NAD(P)-binding" evidence="2">
    <location>
        <begin position="22"/>
        <end position="233"/>
    </location>
</feature>